<name>A0ABP7S7S0_9SPHN</name>
<sequence>MRHSLQTDVRGQVMTSSAATPVGTNERHNILDALRGWALLGVLTANMTTFIGFGYASDPERDAALASRFDDLAELLIEWLVVGKFYSLFSLLFGIGFALQLDRLQRRGEGAARFARRLLVLFLFGLAHLFLLWMGDILALYALMGFALLLFRQASDRALLRWAVFLWLVPIGWSAMIHHAGIDPAGPIYELAMREFAARGVDLSISPAAWLNDADYLEQLNANPAAVLLRIGDLTYQLRPAKVLAMFLLGLWIGRRSLFADPSAHRPLLLRVAKTGMGVGLPLALVRAILHMNAGDSHPLRFAEETLYCISTPLLALGYAAAFTLLWSRGRRAILSWPDPAGRMALTNYLAQSLVQSLVFTGMGFALATRFGLVFVLLFAPALFAAQVVLSRWWLARFRFGPCEWLWRSATYGRAQPMRLARPVVGTA</sequence>
<feature type="transmembrane region" description="Helical" evidence="1">
    <location>
        <begin position="76"/>
        <end position="99"/>
    </location>
</feature>
<feature type="transmembrane region" description="Helical" evidence="1">
    <location>
        <begin position="268"/>
        <end position="290"/>
    </location>
</feature>
<feature type="transmembrane region" description="Helical" evidence="1">
    <location>
        <begin position="349"/>
        <end position="368"/>
    </location>
</feature>
<feature type="transmembrane region" description="Helical" evidence="1">
    <location>
        <begin position="119"/>
        <end position="147"/>
    </location>
</feature>
<feature type="domain" description="DUF418" evidence="2">
    <location>
        <begin position="254"/>
        <end position="413"/>
    </location>
</feature>
<keyword evidence="4" id="KW-1185">Reference proteome</keyword>
<feature type="transmembrane region" description="Helical" evidence="1">
    <location>
        <begin position="374"/>
        <end position="395"/>
    </location>
</feature>
<evidence type="ECO:0000313" key="4">
    <source>
        <dbReference type="Proteomes" id="UP001500235"/>
    </source>
</evidence>
<feature type="transmembrane region" description="Helical" evidence="1">
    <location>
        <begin position="159"/>
        <end position="177"/>
    </location>
</feature>
<accession>A0ABP7S7S0</accession>
<dbReference type="InterPro" id="IPR007349">
    <property type="entry name" value="DUF418"/>
</dbReference>
<gene>
    <name evidence="3" type="ORF">GCM10022280_00770</name>
</gene>
<evidence type="ECO:0000313" key="3">
    <source>
        <dbReference type="EMBL" id="GAA4007993.1"/>
    </source>
</evidence>
<dbReference type="EMBL" id="BAABBQ010000001">
    <property type="protein sequence ID" value="GAA4007993.1"/>
    <property type="molecule type" value="Genomic_DNA"/>
</dbReference>
<dbReference type="PANTHER" id="PTHR30590:SF2">
    <property type="entry name" value="INNER MEMBRANE PROTEIN"/>
    <property type="match status" value="1"/>
</dbReference>
<organism evidence="3 4">
    <name type="scientific">Sphingomonas swuensis</name>
    <dbReference type="NCBI Taxonomy" id="977800"/>
    <lineage>
        <taxon>Bacteria</taxon>
        <taxon>Pseudomonadati</taxon>
        <taxon>Pseudomonadota</taxon>
        <taxon>Alphaproteobacteria</taxon>
        <taxon>Sphingomonadales</taxon>
        <taxon>Sphingomonadaceae</taxon>
        <taxon>Sphingomonas</taxon>
    </lineage>
</organism>
<feature type="transmembrane region" description="Helical" evidence="1">
    <location>
        <begin position="310"/>
        <end position="328"/>
    </location>
</feature>
<feature type="transmembrane region" description="Helical" evidence="1">
    <location>
        <begin position="37"/>
        <end position="56"/>
    </location>
</feature>
<comment type="caution">
    <text evidence="3">The sequence shown here is derived from an EMBL/GenBank/DDBJ whole genome shotgun (WGS) entry which is preliminary data.</text>
</comment>
<evidence type="ECO:0000256" key="1">
    <source>
        <dbReference type="SAM" id="Phobius"/>
    </source>
</evidence>
<dbReference type="PANTHER" id="PTHR30590">
    <property type="entry name" value="INNER MEMBRANE PROTEIN"/>
    <property type="match status" value="1"/>
</dbReference>
<dbReference type="Proteomes" id="UP001500235">
    <property type="component" value="Unassembled WGS sequence"/>
</dbReference>
<protein>
    <submittedName>
        <fullName evidence="3">DUF418 domain-containing protein</fullName>
    </submittedName>
</protein>
<keyword evidence="1" id="KW-0472">Membrane</keyword>
<proteinExistence type="predicted"/>
<keyword evidence="1" id="KW-1133">Transmembrane helix</keyword>
<dbReference type="Pfam" id="PF04235">
    <property type="entry name" value="DUF418"/>
    <property type="match status" value="1"/>
</dbReference>
<reference evidence="4" key="1">
    <citation type="journal article" date="2019" name="Int. J. Syst. Evol. Microbiol.">
        <title>The Global Catalogue of Microorganisms (GCM) 10K type strain sequencing project: providing services to taxonomists for standard genome sequencing and annotation.</title>
        <authorList>
            <consortium name="The Broad Institute Genomics Platform"/>
            <consortium name="The Broad Institute Genome Sequencing Center for Infectious Disease"/>
            <person name="Wu L."/>
            <person name="Ma J."/>
        </authorList>
    </citation>
    <scope>NUCLEOTIDE SEQUENCE [LARGE SCALE GENOMIC DNA]</scope>
    <source>
        <strain evidence="4">JCM 17563</strain>
    </source>
</reference>
<dbReference type="InterPro" id="IPR052529">
    <property type="entry name" value="Bact_Transport_Assoc"/>
</dbReference>
<keyword evidence="1" id="KW-0812">Transmembrane</keyword>
<evidence type="ECO:0000259" key="2">
    <source>
        <dbReference type="Pfam" id="PF04235"/>
    </source>
</evidence>